<dbReference type="AlphaFoldDB" id="A0AAE1DWH5"/>
<reference evidence="2" key="1">
    <citation type="journal article" date="2023" name="G3 (Bethesda)">
        <title>A reference genome for the long-term kleptoplast-retaining sea slug Elysia crispata morphotype clarki.</title>
        <authorList>
            <person name="Eastman K.E."/>
            <person name="Pendleton A.L."/>
            <person name="Shaikh M.A."/>
            <person name="Suttiyut T."/>
            <person name="Ogas R."/>
            <person name="Tomko P."/>
            <person name="Gavelis G."/>
            <person name="Widhalm J.R."/>
            <person name="Wisecaver J.H."/>
        </authorList>
    </citation>
    <scope>NUCLEOTIDE SEQUENCE</scope>
    <source>
        <strain evidence="2">ECLA1</strain>
    </source>
</reference>
<proteinExistence type="predicted"/>
<name>A0AAE1DWH5_9GAST</name>
<dbReference type="Proteomes" id="UP001283361">
    <property type="component" value="Unassembled WGS sequence"/>
</dbReference>
<organism evidence="2 3">
    <name type="scientific">Elysia crispata</name>
    <name type="common">lettuce slug</name>
    <dbReference type="NCBI Taxonomy" id="231223"/>
    <lineage>
        <taxon>Eukaryota</taxon>
        <taxon>Metazoa</taxon>
        <taxon>Spiralia</taxon>
        <taxon>Lophotrochozoa</taxon>
        <taxon>Mollusca</taxon>
        <taxon>Gastropoda</taxon>
        <taxon>Heterobranchia</taxon>
        <taxon>Euthyneura</taxon>
        <taxon>Panpulmonata</taxon>
        <taxon>Sacoglossa</taxon>
        <taxon>Placobranchoidea</taxon>
        <taxon>Plakobranchidae</taxon>
        <taxon>Elysia</taxon>
    </lineage>
</organism>
<evidence type="ECO:0000256" key="1">
    <source>
        <dbReference type="SAM" id="MobiDB-lite"/>
    </source>
</evidence>
<keyword evidence="3" id="KW-1185">Reference proteome</keyword>
<protein>
    <submittedName>
        <fullName evidence="2">Uncharacterized protein</fullName>
    </submittedName>
</protein>
<dbReference type="EMBL" id="JAWDGP010002141">
    <property type="protein sequence ID" value="KAK3785297.1"/>
    <property type="molecule type" value="Genomic_DNA"/>
</dbReference>
<feature type="region of interest" description="Disordered" evidence="1">
    <location>
        <begin position="1"/>
        <end position="27"/>
    </location>
</feature>
<evidence type="ECO:0000313" key="3">
    <source>
        <dbReference type="Proteomes" id="UP001283361"/>
    </source>
</evidence>
<comment type="caution">
    <text evidence="2">The sequence shown here is derived from an EMBL/GenBank/DDBJ whole genome shotgun (WGS) entry which is preliminary data.</text>
</comment>
<gene>
    <name evidence="2" type="ORF">RRG08_050147</name>
</gene>
<evidence type="ECO:0000313" key="2">
    <source>
        <dbReference type="EMBL" id="KAK3785297.1"/>
    </source>
</evidence>
<sequence>MIRDCAAGSGGNNREVPDSTRPGRRFRSRRIPKPLWEVGVGEIQAGFKKDDVHGHLEFYRLKFSKAIHRMCPCGWGVDSSEDVTRETQIRQQAVYAPQAPYDEQLLFCLTPILQAFLWSDAGSSAGDIPGTPEVSHCRVLDG</sequence>
<accession>A0AAE1DWH5</accession>